<evidence type="ECO:0000256" key="1">
    <source>
        <dbReference type="SAM" id="MobiDB-lite"/>
    </source>
</evidence>
<name>A0ABR4CMW6_9HELO</name>
<dbReference type="EMBL" id="JAZHXI010000005">
    <property type="protein sequence ID" value="KAL2071144.1"/>
    <property type="molecule type" value="Genomic_DNA"/>
</dbReference>
<accession>A0ABR4CMW6</accession>
<evidence type="ECO:0000313" key="2">
    <source>
        <dbReference type="EMBL" id="KAL2071144.1"/>
    </source>
</evidence>
<protein>
    <submittedName>
        <fullName evidence="2">Uncharacterized protein</fullName>
    </submittedName>
</protein>
<proteinExistence type="predicted"/>
<comment type="caution">
    <text evidence="2">The sequence shown here is derived from an EMBL/GenBank/DDBJ whole genome shotgun (WGS) entry which is preliminary data.</text>
</comment>
<reference evidence="2 3" key="1">
    <citation type="journal article" date="2024" name="Commun. Biol.">
        <title>Comparative genomic analysis of thermophilic fungi reveals convergent evolutionary adaptations and gene losses.</title>
        <authorList>
            <person name="Steindorff A.S."/>
            <person name="Aguilar-Pontes M.V."/>
            <person name="Robinson A.J."/>
            <person name="Andreopoulos B."/>
            <person name="LaButti K."/>
            <person name="Kuo A."/>
            <person name="Mondo S."/>
            <person name="Riley R."/>
            <person name="Otillar R."/>
            <person name="Haridas S."/>
            <person name="Lipzen A."/>
            <person name="Grimwood J."/>
            <person name="Schmutz J."/>
            <person name="Clum A."/>
            <person name="Reid I.D."/>
            <person name="Moisan M.C."/>
            <person name="Butler G."/>
            <person name="Nguyen T.T.M."/>
            <person name="Dewar K."/>
            <person name="Conant G."/>
            <person name="Drula E."/>
            <person name="Henrissat B."/>
            <person name="Hansel C."/>
            <person name="Singer S."/>
            <person name="Hutchinson M.I."/>
            <person name="de Vries R.P."/>
            <person name="Natvig D.O."/>
            <person name="Powell A.J."/>
            <person name="Tsang A."/>
            <person name="Grigoriev I.V."/>
        </authorList>
    </citation>
    <scope>NUCLEOTIDE SEQUENCE [LARGE SCALE GENOMIC DNA]</scope>
    <source>
        <strain evidence="2 3">CBS 494.80</strain>
    </source>
</reference>
<organism evidence="2 3">
    <name type="scientific">Oculimacula yallundae</name>
    <dbReference type="NCBI Taxonomy" id="86028"/>
    <lineage>
        <taxon>Eukaryota</taxon>
        <taxon>Fungi</taxon>
        <taxon>Dikarya</taxon>
        <taxon>Ascomycota</taxon>
        <taxon>Pezizomycotina</taxon>
        <taxon>Leotiomycetes</taxon>
        <taxon>Helotiales</taxon>
        <taxon>Ploettnerulaceae</taxon>
        <taxon>Oculimacula</taxon>
    </lineage>
</organism>
<evidence type="ECO:0000313" key="3">
    <source>
        <dbReference type="Proteomes" id="UP001595075"/>
    </source>
</evidence>
<dbReference type="Proteomes" id="UP001595075">
    <property type="component" value="Unassembled WGS sequence"/>
</dbReference>
<feature type="region of interest" description="Disordered" evidence="1">
    <location>
        <begin position="79"/>
        <end position="110"/>
    </location>
</feature>
<sequence length="244" mass="28047">MTSQANIAQNQGLLGLGLNMLERTLIHVDRHQDPPGPSSQQRVSRAGLRLIDSHFCQQATRDIAPGEILEREVSRWSSDSSECGLKDSAKSSNSDDNELEEEEDTTEETIEEKLERHRRFFQGDPLMRSSQEEEENFQKWMDSIFYDNLMHEVQYGLQETRSQEEIKGYWKAVRDTLGVDDSEDDISPDPVTESLDVFEYAPSYLGSTGTHSDVRGWRRPVHFCPSNGKDLELEEVRKHLTDRK</sequence>
<keyword evidence="3" id="KW-1185">Reference proteome</keyword>
<feature type="compositionally biased region" description="Acidic residues" evidence="1">
    <location>
        <begin position="95"/>
        <end position="110"/>
    </location>
</feature>
<gene>
    <name evidence="2" type="ORF">VTL71DRAFT_12379</name>
</gene>